<dbReference type="GO" id="GO:0030598">
    <property type="term" value="F:rRNA N-glycosylase activity"/>
    <property type="evidence" value="ECO:0007669"/>
    <property type="project" value="InterPro"/>
</dbReference>
<dbReference type="EMBL" id="RWGY01000045">
    <property type="protein sequence ID" value="TVU06915.1"/>
    <property type="molecule type" value="Genomic_DNA"/>
</dbReference>
<dbReference type="GO" id="GO:0017148">
    <property type="term" value="P:negative regulation of translation"/>
    <property type="evidence" value="ECO:0007669"/>
    <property type="project" value="InterPro"/>
</dbReference>
<accession>A0A5J9T6F5</accession>
<dbReference type="Proteomes" id="UP000324897">
    <property type="component" value="Unassembled WGS sequence"/>
</dbReference>
<evidence type="ECO:0000313" key="2">
    <source>
        <dbReference type="Proteomes" id="UP000324897"/>
    </source>
</evidence>
<dbReference type="InterPro" id="IPR016138">
    <property type="entry name" value="Ribosome_inactivat_prot_sub1"/>
</dbReference>
<dbReference type="OrthoDB" id="666942at2759"/>
<proteinExistence type="predicted"/>
<dbReference type="InterPro" id="IPR036041">
    <property type="entry name" value="Ribosome-inact_prot_sf"/>
</dbReference>
<dbReference type="PANTHER" id="PTHR33453:SF3">
    <property type="entry name" value="RRNA N-GLYCOSYLASE"/>
    <property type="match status" value="1"/>
</dbReference>
<dbReference type="Pfam" id="PF00161">
    <property type="entry name" value="RIP"/>
    <property type="match status" value="1"/>
</dbReference>
<dbReference type="AlphaFoldDB" id="A0A5J9T6F5"/>
<sequence length="187" mass="19862">MAMSTFTMKKGSSAAVAALIFIFLALAASSLKPLVIVNLKGTGNDEAALAIQSHDFSIAGFANRSKHWHAFPGYESLLGVSTTPLPFGNSYRDLIGGVANLPLGKAPTLHDVSVLSAACDPAAADDEGVKALKRALATLKLTKCDAMRLPPIREMMAKGWENGDARVAPEHLPYFEHLEAMRTSARA</sequence>
<comment type="caution">
    <text evidence="1">The sequence shown here is derived from an EMBL/GenBank/DDBJ whole genome shotgun (WGS) entry which is preliminary data.</text>
</comment>
<dbReference type="SUPFAM" id="SSF56371">
    <property type="entry name" value="Ribosome inactivating proteins (RIP)"/>
    <property type="match status" value="1"/>
</dbReference>
<evidence type="ECO:0000313" key="1">
    <source>
        <dbReference type="EMBL" id="TVU06915.1"/>
    </source>
</evidence>
<dbReference type="InterPro" id="IPR001574">
    <property type="entry name" value="Ribosome_inactivat_prot"/>
</dbReference>
<dbReference type="Gene3D" id="3.40.420.10">
    <property type="entry name" value="Ricin (A subunit), domain 1"/>
    <property type="match status" value="1"/>
</dbReference>
<dbReference type="PANTHER" id="PTHR33453">
    <property type="match status" value="1"/>
</dbReference>
<feature type="non-terminal residue" evidence="1">
    <location>
        <position position="1"/>
    </location>
</feature>
<keyword evidence="2" id="KW-1185">Reference proteome</keyword>
<reference evidence="1 2" key="1">
    <citation type="journal article" date="2019" name="Sci. Rep.">
        <title>A high-quality genome of Eragrostis curvula grass provides insights into Poaceae evolution and supports new strategies to enhance forage quality.</title>
        <authorList>
            <person name="Carballo J."/>
            <person name="Santos B.A.C.M."/>
            <person name="Zappacosta D."/>
            <person name="Garbus I."/>
            <person name="Selva J.P."/>
            <person name="Gallo C.A."/>
            <person name="Diaz A."/>
            <person name="Albertini E."/>
            <person name="Caccamo M."/>
            <person name="Echenique V."/>
        </authorList>
    </citation>
    <scope>NUCLEOTIDE SEQUENCE [LARGE SCALE GENOMIC DNA]</scope>
    <source>
        <strain evidence="2">cv. Victoria</strain>
        <tissue evidence="1">Leaf</tissue>
    </source>
</reference>
<dbReference type="Gramene" id="TVU06915">
    <property type="protein sequence ID" value="TVU06915"/>
    <property type="gene ID" value="EJB05_46951"/>
</dbReference>
<name>A0A5J9T6F5_9POAL</name>
<protein>
    <submittedName>
        <fullName evidence="1">Uncharacterized protein</fullName>
    </submittedName>
</protein>
<organism evidence="1 2">
    <name type="scientific">Eragrostis curvula</name>
    <name type="common">weeping love grass</name>
    <dbReference type="NCBI Taxonomy" id="38414"/>
    <lineage>
        <taxon>Eukaryota</taxon>
        <taxon>Viridiplantae</taxon>
        <taxon>Streptophyta</taxon>
        <taxon>Embryophyta</taxon>
        <taxon>Tracheophyta</taxon>
        <taxon>Spermatophyta</taxon>
        <taxon>Magnoliopsida</taxon>
        <taxon>Liliopsida</taxon>
        <taxon>Poales</taxon>
        <taxon>Poaceae</taxon>
        <taxon>PACMAD clade</taxon>
        <taxon>Chloridoideae</taxon>
        <taxon>Eragrostideae</taxon>
        <taxon>Eragrostidinae</taxon>
        <taxon>Eragrostis</taxon>
    </lineage>
</organism>
<gene>
    <name evidence="1" type="ORF">EJB05_46951</name>
</gene>